<dbReference type="AlphaFoldDB" id="A0A0D2HMU9"/>
<keyword evidence="2" id="KW-1185">Reference proteome</keyword>
<dbReference type="PANTHER" id="PTHR45588:SF1">
    <property type="entry name" value="WW DOMAIN-CONTAINING PROTEIN"/>
    <property type="match status" value="1"/>
</dbReference>
<organism evidence="1 2">
    <name type="scientific">Cladophialophora bantiana (strain ATCC 10958 / CBS 173.52 / CDC B-1940 / NIH 8579)</name>
    <name type="common">Xylohypha bantiana</name>
    <dbReference type="NCBI Taxonomy" id="1442370"/>
    <lineage>
        <taxon>Eukaryota</taxon>
        <taxon>Fungi</taxon>
        <taxon>Dikarya</taxon>
        <taxon>Ascomycota</taxon>
        <taxon>Pezizomycotina</taxon>
        <taxon>Eurotiomycetes</taxon>
        <taxon>Chaetothyriomycetidae</taxon>
        <taxon>Chaetothyriales</taxon>
        <taxon>Herpotrichiellaceae</taxon>
        <taxon>Cladophialophora</taxon>
    </lineage>
</organism>
<evidence type="ECO:0000313" key="1">
    <source>
        <dbReference type="EMBL" id="KIW94703.1"/>
    </source>
</evidence>
<dbReference type="HOGENOM" id="CLU_1255854_0_0_1"/>
<dbReference type="PANTHER" id="PTHR45588">
    <property type="entry name" value="TPR DOMAIN-CONTAINING PROTEIN"/>
    <property type="match status" value="1"/>
</dbReference>
<name>A0A0D2HMU9_CLAB1</name>
<reference evidence="1" key="1">
    <citation type="submission" date="2015-01" db="EMBL/GenBank/DDBJ databases">
        <title>The Genome Sequence of Cladophialophora bantiana CBS 173.52.</title>
        <authorList>
            <consortium name="The Broad Institute Genomics Platform"/>
            <person name="Cuomo C."/>
            <person name="de Hoog S."/>
            <person name="Gorbushina A."/>
            <person name="Stielow B."/>
            <person name="Teixiera M."/>
            <person name="Abouelleil A."/>
            <person name="Chapman S.B."/>
            <person name="Priest M."/>
            <person name="Young S.K."/>
            <person name="Wortman J."/>
            <person name="Nusbaum C."/>
            <person name="Birren B."/>
        </authorList>
    </citation>
    <scope>NUCLEOTIDE SEQUENCE [LARGE SCALE GENOMIC DNA]</scope>
    <source>
        <strain evidence="1">CBS 173.52</strain>
    </source>
</reference>
<dbReference type="VEuPathDB" id="FungiDB:Z519_04680"/>
<dbReference type="OrthoDB" id="414774at2759"/>
<dbReference type="EMBL" id="KN846985">
    <property type="protein sequence ID" value="KIW94703.1"/>
    <property type="molecule type" value="Genomic_DNA"/>
</dbReference>
<sequence length="220" mass="24499">MASDGYCDLGTFTTPITTTSFKAQKWFDQGILWSYGFNHDEAIKCVVYASGPNHNKVWASFDQDDLRQSVATSHGLSREAMRHVAHLTPKEAALCNAIQSRYPSRDIPFDFETSNRSYAEAMRKVYDEFGQEGLNKMFDPHTGQPIVGSPVHEVTKLLEDGLKDPACRKHLGILHLYIHHMEMSANPAVALPAADLLRPLCPDGGHLKHMPSHLDVLVGD</sequence>
<evidence type="ECO:0000313" key="2">
    <source>
        <dbReference type="Proteomes" id="UP000053789"/>
    </source>
</evidence>
<accession>A0A0D2HMU9</accession>
<dbReference type="GeneID" id="27697608"/>
<dbReference type="Proteomes" id="UP000053789">
    <property type="component" value="Unassembled WGS sequence"/>
</dbReference>
<protein>
    <submittedName>
        <fullName evidence="1">Uncharacterized protein</fullName>
    </submittedName>
</protein>
<gene>
    <name evidence="1" type="ORF">Z519_04680</name>
</gene>
<proteinExistence type="predicted"/>
<dbReference type="RefSeq" id="XP_016621372.1">
    <property type="nucleotide sequence ID" value="XM_016762425.1"/>
</dbReference>